<protein>
    <submittedName>
        <fullName evidence="1">Uncharacterized protein</fullName>
    </submittedName>
</protein>
<evidence type="ECO:0000313" key="2">
    <source>
        <dbReference type="Proteomes" id="UP000283509"/>
    </source>
</evidence>
<gene>
    <name evidence="1" type="ORF">C7M84_020592</name>
</gene>
<dbReference type="AlphaFoldDB" id="A0A3R7LX44"/>
<reference evidence="1 2" key="2">
    <citation type="submission" date="2019-01" db="EMBL/GenBank/DDBJ databases">
        <title>The decoding of complex shrimp genome reveals the adaptation for benthos swimmer, frequently molting mechanism and breeding impact on genome.</title>
        <authorList>
            <person name="Sun Y."/>
            <person name="Gao Y."/>
            <person name="Yu Y."/>
        </authorList>
    </citation>
    <scope>NUCLEOTIDE SEQUENCE [LARGE SCALE GENOMIC DNA]</scope>
    <source>
        <tissue evidence="1">Muscle</tissue>
    </source>
</reference>
<reference evidence="1 2" key="1">
    <citation type="submission" date="2018-04" db="EMBL/GenBank/DDBJ databases">
        <authorList>
            <person name="Zhang X."/>
            <person name="Yuan J."/>
            <person name="Li F."/>
            <person name="Xiang J."/>
        </authorList>
    </citation>
    <scope>NUCLEOTIDE SEQUENCE [LARGE SCALE GENOMIC DNA]</scope>
    <source>
        <tissue evidence="1">Muscle</tissue>
    </source>
</reference>
<sequence length="459" mass="49327">MYSLLLVSSSSSLISVSLFSPPSLVSSPHSLSTRSLPLYPFSPHTALPSFSPLTFVPPPGLLPVRLHHFLVLLDPFRPIAPSHSQISTLIRLSPSLRTPRIGDDSRAGSASLPRTHPFISFAYISAWFLLLSSLTINKLTSPFAACSSLTLSRLFGLSSSRLSSHFLSHSQPYFIPPVALSSSVVSSLSLSLLTVSLTLSTHSLALTALPPWSLSLSLSPTPLLPPSSSPLPPHPLFYFSRHPHSPPRPPLHSLICSLLSARPSASYYLSIFFLLLLLPLSCPLSHSGPSISQPTAPSSAPPLLSPIPSPSDPSFHPIVLLFIHLLPISCPNLYLPYPSLPAFLSSSLLSLSYPSLSISLLTSFAPSRSFPPFPSHYPLMRTSSSSPSILVSSLLSLSISSLIWIPLSSSLDRSPCTPLTHPYSASSTSHLLPLPTFSLSPSLLSSLPRSLFFPFFFSP</sequence>
<name>A0A3R7LX44_PENVA</name>
<proteinExistence type="predicted"/>
<evidence type="ECO:0000313" key="1">
    <source>
        <dbReference type="EMBL" id="ROT61607.1"/>
    </source>
</evidence>
<keyword evidence="2" id="KW-1185">Reference proteome</keyword>
<organism evidence="1 2">
    <name type="scientific">Penaeus vannamei</name>
    <name type="common">Whiteleg shrimp</name>
    <name type="synonym">Litopenaeus vannamei</name>
    <dbReference type="NCBI Taxonomy" id="6689"/>
    <lineage>
        <taxon>Eukaryota</taxon>
        <taxon>Metazoa</taxon>
        <taxon>Ecdysozoa</taxon>
        <taxon>Arthropoda</taxon>
        <taxon>Crustacea</taxon>
        <taxon>Multicrustacea</taxon>
        <taxon>Malacostraca</taxon>
        <taxon>Eumalacostraca</taxon>
        <taxon>Eucarida</taxon>
        <taxon>Decapoda</taxon>
        <taxon>Dendrobranchiata</taxon>
        <taxon>Penaeoidea</taxon>
        <taxon>Penaeidae</taxon>
        <taxon>Penaeus</taxon>
    </lineage>
</organism>
<accession>A0A3R7LX44</accession>
<dbReference type="Proteomes" id="UP000283509">
    <property type="component" value="Unassembled WGS sequence"/>
</dbReference>
<comment type="caution">
    <text evidence="1">The sequence shown here is derived from an EMBL/GenBank/DDBJ whole genome shotgun (WGS) entry which is preliminary data.</text>
</comment>
<dbReference type="EMBL" id="QCYY01004084">
    <property type="protein sequence ID" value="ROT61607.1"/>
    <property type="molecule type" value="Genomic_DNA"/>
</dbReference>